<protein>
    <recommendedName>
        <fullName evidence="5">Acid phosphatase</fullName>
    </recommendedName>
</protein>
<dbReference type="CDD" id="cd07534">
    <property type="entry name" value="HAD_CAP"/>
    <property type="match status" value="1"/>
</dbReference>
<dbReference type="InterPro" id="IPR036412">
    <property type="entry name" value="HAD-like_sf"/>
</dbReference>
<dbReference type="PANTHER" id="PTHR31284:SF10">
    <property type="entry name" value="ACID PHOSPHATASE-LIKE PROTEIN"/>
    <property type="match status" value="1"/>
</dbReference>
<dbReference type="AlphaFoldDB" id="A0A0R2BHK9"/>
<accession>A0A0R2BHK9</accession>
<evidence type="ECO:0008006" key="5">
    <source>
        <dbReference type="Google" id="ProtNLM"/>
    </source>
</evidence>
<comment type="caution">
    <text evidence="3">The sequence shown here is derived from an EMBL/GenBank/DDBJ whole genome shotgun (WGS) entry which is preliminary data.</text>
</comment>
<dbReference type="PANTHER" id="PTHR31284">
    <property type="entry name" value="ACID PHOSPHATASE-LIKE PROTEIN"/>
    <property type="match status" value="1"/>
</dbReference>
<evidence type="ECO:0000313" key="3">
    <source>
        <dbReference type="EMBL" id="KRM75027.1"/>
    </source>
</evidence>
<dbReference type="SUPFAM" id="SSF56784">
    <property type="entry name" value="HAD-like"/>
    <property type="match status" value="1"/>
</dbReference>
<feature type="chain" id="PRO_5006415381" description="Acid phosphatase" evidence="2">
    <location>
        <begin position="24"/>
        <end position="275"/>
    </location>
</feature>
<dbReference type="Proteomes" id="UP000051612">
    <property type="component" value="Unassembled WGS sequence"/>
</dbReference>
<dbReference type="SFLD" id="SFLDS00003">
    <property type="entry name" value="Haloacid_Dehalogenase"/>
    <property type="match status" value="1"/>
</dbReference>
<reference evidence="3 4" key="1">
    <citation type="journal article" date="2015" name="Genome Announc.">
        <title>Expanding the biotechnology potential of lactobacilli through comparative genomics of 213 strains and associated genera.</title>
        <authorList>
            <person name="Sun Z."/>
            <person name="Harris H.M."/>
            <person name="McCann A."/>
            <person name="Guo C."/>
            <person name="Argimon S."/>
            <person name="Zhang W."/>
            <person name="Yang X."/>
            <person name="Jeffery I.B."/>
            <person name="Cooney J.C."/>
            <person name="Kagawa T.F."/>
            <person name="Liu W."/>
            <person name="Song Y."/>
            <person name="Salvetti E."/>
            <person name="Wrobel A."/>
            <person name="Rasinkangas P."/>
            <person name="Parkhill J."/>
            <person name="Rea M.C."/>
            <person name="O'Sullivan O."/>
            <person name="Ritari J."/>
            <person name="Douillard F.P."/>
            <person name="Paul Ross R."/>
            <person name="Yang R."/>
            <person name="Briner A.E."/>
            <person name="Felis G.E."/>
            <person name="de Vos W.M."/>
            <person name="Barrangou R."/>
            <person name="Klaenhammer T.R."/>
            <person name="Caufield P.W."/>
            <person name="Cui Y."/>
            <person name="Zhang H."/>
            <person name="O'Toole P.W."/>
        </authorList>
    </citation>
    <scope>NUCLEOTIDE SEQUENCE [LARGE SCALE GENOMIC DNA]</scope>
    <source>
        <strain evidence="3 4">DSM 20452</strain>
    </source>
</reference>
<dbReference type="NCBIfam" id="TIGR01533">
    <property type="entry name" value="lipo_e_P4"/>
    <property type="match status" value="1"/>
</dbReference>
<dbReference type="PATRIC" id="fig|1423772.3.peg.199"/>
<name>A0A0R2BHK9_9LACO</name>
<feature type="signal peptide" evidence="2">
    <location>
        <begin position="1"/>
        <end position="23"/>
    </location>
</feature>
<dbReference type="InterPro" id="IPR005519">
    <property type="entry name" value="Acid_phosphat_B-like"/>
</dbReference>
<dbReference type="EMBL" id="AYYN01000078">
    <property type="protein sequence ID" value="KRM75027.1"/>
    <property type="molecule type" value="Genomic_DNA"/>
</dbReference>
<sequence>MKIKKIILSFVAFMLLGMPTAQAKTNLGDQNTMAVAWYQTSAEVKALYLQGYNVARNNLATKLATPSEKPKAIILDIDETVLDNSPYQAYNALNNRSYPHSWDQWVKAAKAKAVPGAKDFLNYANEQGVQIYYVSDREQGQLKATIKNLTAEGLPQADREHILLKQKQDKTKEQRRQQVAQQADVIMLFGDNLSDFNDPAENTVVDRTNDVMQNATQFGDKYIILPNPMYGNWEAALYNNNYQQSDSKKSKLRKSHLTYFDPKTNKVKQTTVTTK</sequence>
<keyword evidence="1 2" id="KW-0732">Signal</keyword>
<evidence type="ECO:0000256" key="1">
    <source>
        <dbReference type="ARBA" id="ARBA00022729"/>
    </source>
</evidence>
<dbReference type="SFLD" id="SFLDG01125">
    <property type="entry name" value="C1.1:_Acid_Phosphatase_Like"/>
    <property type="match status" value="1"/>
</dbReference>
<dbReference type="InterPro" id="IPR006423">
    <property type="entry name" value="Lipo_e_P4"/>
</dbReference>
<dbReference type="GO" id="GO:0009279">
    <property type="term" value="C:cell outer membrane"/>
    <property type="evidence" value="ECO:0007669"/>
    <property type="project" value="InterPro"/>
</dbReference>
<dbReference type="PIRSF" id="PIRSF019271">
    <property type="entry name" value="Acid_Ptase_C"/>
    <property type="match status" value="1"/>
</dbReference>
<proteinExistence type="predicted"/>
<organism evidence="3 4">
    <name type="scientific">Ligilactobacillus murinus DSM 20452 = NBRC 14221</name>
    <dbReference type="NCBI Taxonomy" id="1423772"/>
    <lineage>
        <taxon>Bacteria</taxon>
        <taxon>Bacillati</taxon>
        <taxon>Bacillota</taxon>
        <taxon>Bacilli</taxon>
        <taxon>Lactobacillales</taxon>
        <taxon>Lactobacillaceae</taxon>
        <taxon>Ligilactobacillus</taxon>
    </lineage>
</organism>
<dbReference type="Gene3D" id="3.40.50.1000">
    <property type="entry name" value="HAD superfamily/HAD-like"/>
    <property type="match status" value="1"/>
</dbReference>
<evidence type="ECO:0000256" key="2">
    <source>
        <dbReference type="SAM" id="SignalP"/>
    </source>
</evidence>
<gene>
    <name evidence="3" type="ORF">FC48_GL000177</name>
</gene>
<dbReference type="InterPro" id="IPR023214">
    <property type="entry name" value="HAD_sf"/>
</dbReference>
<dbReference type="RefSeq" id="WP_156470416.1">
    <property type="nucleotide sequence ID" value="NZ_AYYN01000078.1"/>
</dbReference>
<dbReference type="Pfam" id="PF03767">
    <property type="entry name" value="Acid_phosphat_B"/>
    <property type="match status" value="1"/>
</dbReference>
<evidence type="ECO:0000313" key="4">
    <source>
        <dbReference type="Proteomes" id="UP000051612"/>
    </source>
</evidence>